<comment type="similarity">
    <text evidence="2">Belongs to the GerABKC lipoprotein family.</text>
</comment>
<protein>
    <submittedName>
        <fullName evidence="10">Spore germination protein KC</fullName>
    </submittedName>
</protein>
<dbReference type="Gene3D" id="6.20.190.10">
    <property type="entry name" value="Nutrient germinant receptor protein C, domain 1"/>
    <property type="match status" value="1"/>
</dbReference>
<dbReference type="Proteomes" id="UP000199410">
    <property type="component" value="Unassembled WGS sequence"/>
</dbReference>
<dbReference type="Gene3D" id="3.30.300.210">
    <property type="entry name" value="Nutrient germinant receptor protein C, domain 3"/>
    <property type="match status" value="1"/>
</dbReference>
<proteinExistence type="inferred from homology"/>
<keyword evidence="5" id="KW-0472">Membrane</keyword>
<dbReference type="Pfam" id="PF05504">
    <property type="entry name" value="Spore_GerAC"/>
    <property type="match status" value="1"/>
</dbReference>
<evidence type="ECO:0000259" key="9">
    <source>
        <dbReference type="Pfam" id="PF25198"/>
    </source>
</evidence>
<dbReference type="GO" id="GO:0016020">
    <property type="term" value="C:membrane"/>
    <property type="evidence" value="ECO:0007669"/>
    <property type="project" value="UniProtKB-SubCell"/>
</dbReference>
<dbReference type="EMBL" id="FOEL01000032">
    <property type="protein sequence ID" value="SER87138.1"/>
    <property type="molecule type" value="Genomic_DNA"/>
</dbReference>
<evidence type="ECO:0000256" key="5">
    <source>
        <dbReference type="ARBA" id="ARBA00023136"/>
    </source>
</evidence>
<evidence type="ECO:0000256" key="2">
    <source>
        <dbReference type="ARBA" id="ARBA00007886"/>
    </source>
</evidence>
<dbReference type="InterPro" id="IPR046953">
    <property type="entry name" value="Spore_GerAC-like_C"/>
</dbReference>
<reference evidence="10 11" key="1">
    <citation type="submission" date="2016-10" db="EMBL/GenBank/DDBJ databases">
        <authorList>
            <person name="Varghese N."/>
            <person name="Submissions S."/>
        </authorList>
    </citation>
    <scope>NUCLEOTIDE SEQUENCE [LARGE SCALE GENOMIC DNA]</scope>
    <source>
        <strain evidence="10 11">TC-13</strain>
    </source>
</reference>
<evidence type="ECO:0000259" key="8">
    <source>
        <dbReference type="Pfam" id="PF05504"/>
    </source>
</evidence>
<dbReference type="InterPro" id="IPR008844">
    <property type="entry name" value="Spore_GerAC-like"/>
</dbReference>
<dbReference type="PANTHER" id="PTHR35789">
    <property type="entry name" value="SPORE GERMINATION PROTEIN B3"/>
    <property type="match status" value="1"/>
</dbReference>
<evidence type="ECO:0000256" key="4">
    <source>
        <dbReference type="ARBA" id="ARBA00022729"/>
    </source>
</evidence>
<feature type="domain" description="Spore germination GerAC-like C-terminal" evidence="8">
    <location>
        <begin position="242"/>
        <end position="406"/>
    </location>
</feature>
<evidence type="ECO:0000256" key="1">
    <source>
        <dbReference type="ARBA" id="ARBA00004635"/>
    </source>
</evidence>
<evidence type="ECO:0000256" key="3">
    <source>
        <dbReference type="ARBA" id="ARBA00022544"/>
    </source>
</evidence>
<dbReference type="InterPro" id="IPR057336">
    <property type="entry name" value="GerAC_N"/>
</dbReference>
<organism evidence="10 11">
    <name type="scientific">Lysinibacillus fusiformis</name>
    <dbReference type="NCBI Taxonomy" id="28031"/>
    <lineage>
        <taxon>Bacteria</taxon>
        <taxon>Bacillati</taxon>
        <taxon>Bacillota</taxon>
        <taxon>Bacilli</taxon>
        <taxon>Bacillales</taxon>
        <taxon>Bacillaceae</taxon>
        <taxon>Lysinibacillus</taxon>
    </lineage>
</organism>
<keyword evidence="4" id="KW-0732">Signal</keyword>
<evidence type="ECO:0000256" key="6">
    <source>
        <dbReference type="ARBA" id="ARBA00023139"/>
    </source>
</evidence>
<gene>
    <name evidence="10" type="ORF">SAMN02787113_04792</name>
</gene>
<dbReference type="InterPro" id="IPR038501">
    <property type="entry name" value="Spore_GerAC_C_sf"/>
</dbReference>
<accession>A0A1H9SQK3</accession>
<dbReference type="Pfam" id="PF25198">
    <property type="entry name" value="Spore_GerAC_N"/>
    <property type="match status" value="1"/>
</dbReference>
<evidence type="ECO:0000313" key="10">
    <source>
        <dbReference type="EMBL" id="SER87138.1"/>
    </source>
</evidence>
<comment type="caution">
    <text evidence="10">The sequence shown here is derived from an EMBL/GenBank/DDBJ whole genome shotgun (WGS) entry which is preliminary data.</text>
</comment>
<keyword evidence="3" id="KW-0309">Germination</keyword>
<evidence type="ECO:0000313" key="11">
    <source>
        <dbReference type="Proteomes" id="UP000199410"/>
    </source>
</evidence>
<keyword evidence="7" id="KW-0449">Lipoprotein</keyword>
<comment type="subcellular location">
    <subcellularLocation>
        <location evidence="1">Membrane</location>
        <topology evidence="1">Lipid-anchor</topology>
    </subcellularLocation>
</comment>
<keyword evidence="6" id="KW-0564">Palmitate</keyword>
<dbReference type="AlphaFoldDB" id="A0A1H9SQK3"/>
<name>A0A1H9SQK3_9BACI</name>
<feature type="domain" description="Spore germination protein N-terminal" evidence="9">
    <location>
        <begin position="42"/>
        <end position="216"/>
    </location>
</feature>
<dbReference type="PANTHER" id="PTHR35789:SF1">
    <property type="entry name" value="SPORE GERMINATION PROTEIN B3"/>
    <property type="match status" value="1"/>
</dbReference>
<evidence type="ECO:0000256" key="7">
    <source>
        <dbReference type="ARBA" id="ARBA00023288"/>
    </source>
</evidence>
<sequence>MLILISIGNVFALFLEEVPIIKHAVSFFLLLLVVLLLTGCWNKRELNELAIVTAVGVDKTDEFIEISVQIVNPSQIAPKNSTSFQVPVFTYHAKGRTLFEAIRKLTTLTPRKPYYAHAQVIIIGEEMAEYGMNSILDLFQRDPEGRSDFNIIVAHESTAQDILSILTPLEDIPASKMLKSLKDSEDVLGTTESVILDDLIESLGSIDHSAVLPSIQILGDADAGKNSSNIEKMDSPANLKYSGLAVFKNYKLIGFLTEEESKYYNFLHNHIKGTVQKVPCSEKGKISAEVLNSSTKVTGSIKNDKPSIHIQVDLEQNIAEISCPVDITKPETIDIINKETSKLVQENLEQTLHTIQKTYQADILKFSEVLHREDHQAWKRIKKDWATLYPNLPVQIEVNVKTKGIGTARKLKVD</sequence>
<dbReference type="NCBIfam" id="TIGR02887">
    <property type="entry name" value="spore_ger_x_C"/>
    <property type="match status" value="1"/>
</dbReference>
<dbReference type="GO" id="GO:0009847">
    <property type="term" value="P:spore germination"/>
    <property type="evidence" value="ECO:0007669"/>
    <property type="project" value="InterPro"/>
</dbReference>